<keyword evidence="1" id="KW-0812">Transmembrane</keyword>
<accession>A0AAN5I8X5</accession>
<dbReference type="EMBL" id="BTRK01000006">
    <property type="protein sequence ID" value="GMR57012.1"/>
    <property type="molecule type" value="Genomic_DNA"/>
</dbReference>
<keyword evidence="3" id="KW-1185">Reference proteome</keyword>
<protein>
    <submittedName>
        <fullName evidence="2">Uncharacterized protein</fullName>
    </submittedName>
</protein>
<name>A0AAN5I8X5_9BILA</name>
<proteinExistence type="predicted"/>
<dbReference type="Proteomes" id="UP001328107">
    <property type="component" value="Unassembled WGS sequence"/>
</dbReference>
<comment type="caution">
    <text evidence="2">The sequence shown here is derived from an EMBL/GenBank/DDBJ whole genome shotgun (WGS) entry which is preliminary data.</text>
</comment>
<keyword evidence="1" id="KW-0472">Membrane</keyword>
<gene>
    <name evidence="2" type="ORF">PMAYCL1PPCAC_27207</name>
</gene>
<organism evidence="2 3">
    <name type="scientific">Pristionchus mayeri</name>
    <dbReference type="NCBI Taxonomy" id="1317129"/>
    <lineage>
        <taxon>Eukaryota</taxon>
        <taxon>Metazoa</taxon>
        <taxon>Ecdysozoa</taxon>
        <taxon>Nematoda</taxon>
        <taxon>Chromadorea</taxon>
        <taxon>Rhabditida</taxon>
        <taxon>Rhabditina</taxon>
        <taxon>Diplogasteromorpha</taxon>
        <taxon>Diplogasteroidea</taxon>
        <taxon>Neodiplogasteridae</taxon>
        <taxon>Pristionchus</taxon>
    </lineage>
</organism>
<reference evidence="3" key="1">
    <citation type="submission" date="2022-10" db="EMBL/GenBank/DDBJ databases">
        <title>Genome assembly of Pristionchus species.</title>
        <authorList>
            <person name="Yoshida K."/>
            <person name="Sommer R.J."/>
        </authorList>
    </citation>
    <scope>NUCLEOTIDE SEQUENCE [LARGE SCALE GENOMIC DNA]</scope>
    <source>
        <strain evidence="3">RS5460</strain>
    </source>
</reference>
<evidence type="ECO:0000256" key="1">
    <source>
        <dbReference type="SAM" id="Phobius"/>
    </source>
</evidence>
<feature type="transmembrane region" description="Helical" evidence="1">
    <location>
        <begin position="47"/>
        <end position="69"/>
    </location>
</feature>
<keyword evidence="1" id="KW-1133">Transmembrane helix</keyword>
<sequence>MQSLFPYQSSYRVQSPPGSWDRYYPAQEPAGMLGHSNPETPSVSSGLAAGITITIFFLVFIFTFGCRIYSEYVDRAGQGSARSRSD</sequence>
<evidence type="ECO:0000313" key="2">
    <source>
        <dbReference type="EMBL" id="GMR57012.1"/>
    </source>
</evidence>
<feature type="non-terminal residue" evidence="2">
    <location>
        <position position="86"/>
    </location>
</feature>
<dbReference type="AlphaFoldDB" id="A0AAN5I8X5"/>
<evidence type="ECO:0000313" key="3">
    <source>
        <dbReference type="Proteomes" id="UP001328107"/>
    </source>
</evidence>